<sequence>MVCLKNGSNMDLSALADFNLVAAHGGFGKASRSSGRPKATLSRRVMDLEQSLGVRLLERGARSLRLTEEGQALHERTCGPLGEIIEAGESVAAGLSAPRGRLRVSAPVLFSSTLLGRIAAGFAQAYPEVRLDVVAEDRNIDLVDDGYDVAIRVNPRPDAALVGRCFARDDMLLVAPSALARPAAAADGQAPTVPAVALANVFDSGAWHYEDGDTLNTVMPDVRLRLSSLLMIRDAVQAGAGAALIPRSLLAQGGAHASLAVWGRIPDRPVELWALHNSRRLVSTKVAAFVEYLCAAFPARTLTGRAAA</sequence>
<dbReference type="RefSeq" id="WP_015064196.1">
    <property type="nucleotide sequence ID" value="NC_019382.1"/>
</dbReference>
<accession>A0A0C6P698</accession>
<evidence type="ECO:0000259" key="5">
    <source>
        <dbReference type="PROSITE" id="PS50931"/>
    </source>
</evidence>
<dbReference type="GO" id="GO:0003700">
    <property type="term" value="F:DNA-binding transcription factor activity"/>
    <property type="evidence" value="ECO:0007669"/>
    <property type="project" value="InterPro"/>
</dbReference>
<evidence type="ECO:0000313" key="7">
    <source>
        <dbReference type="Proteomes" id="UP000007564"/>
    </source>
</evidence>
<dbReference type="OrthoDB" id="9810065at2"/>
<evidence type="ECO:0000256" key="4">
    <source>
        <dbReference type="ARBA" id="ARBA00023163"/>
    </source>
</evidence>
<dbReference type="KEGG" id="bbh:BN112_1849"/>
<dbReference type="InterPro" id="IPR005119">
    <property type="entry name" value="LysR_subst-bd"/>
</dbReference>
<dbReference type="Gene3D" id="3.40.190.290">
    <property type="match status" value="1"/>
</dbReference>
<proteinExistence type="inferred from homology"/>
<dbReference type="InterPro" id="IPR036390">
    <property type="entry name" value="WH_DNA-bd_sf"/>
</dbReference>
<feature type="domain" description="HTH lysR-type" evidence="5">
    <location>
        <begin position="10"/>
        <end position="67"/>
    </location>
</feature>
<keyword evidence="3" id="KW-0238">DNA-binding</keyword>
<dbReference type="HOGENOM" id="CLU_039613_16_2_4"/>
<evidence type="ECO:0000313" key="6">
    <source>
        <dbReference type="EMBL" id="CCJ53766.1"/>
    </source>
</evidence>
<comment type="similarity">
    <text evidence="1">Belongs to the LysR transcriptional regulatory family.</text>
</comment>
<name>A0A0C6P698_BORBO</name>
<dbReference type="Gene3D" id="1.10.10.10">
    <property type="entry name" value="Winged helix-like DNA-binding domain superfamily/Winged helix DNA-binding domain"/>
    <property type="match status" value="1"/>
</dbReference>
<protein>
    <submittedName>
        <fullName evidence="6">Putative LysR-family transcriptional regulator</fullName>
    </submittedName>
</protein>
<dbReference type="InterPro" id="IPR036388">
    <property type="entry name" value="WH-like_DNA-bd_sf"/>
</dbReference>
<evidence type="ECO:0000256" key="2">
    <source>
        <dbReference type="ARBA" id="ARBA00023015"/>
    </source>
</evidence>
<dbReference type="GO" id="GO:0003677">
    <property type="term" value="F:DNA binding"/>
    <property type="evidence" value="ECO:0007669"/>
    <property type="project" value="UniProtKB-KW"/>
</dbReference>
<dbReference type="InterPro" id="IPR058163">
    <property type="entry name" value="LysR-type_TF_proteobact-type"/>
</dbReference>
<dbReference type="Pfam" id="PF03466">
    <property type="entry name" value="LysR_substrate"/>
    <property type="match status" value="1"/>
</dbReference>
<organism evidence="6 7">
    <name type="scientific">Bordetella bronchiseptica 253</name>
    <dbReference type="NCBI Taxonomy" id="568707"/>
    <lineage>
        <taxon>Bacteria</taxon>
        <taxon>Pseudomonadati</taxon>
        <taxon>Pseudomonadota</taxon>
        <taxon>Betaproteobacteria</taxon>
        <taxon>Burkholderiales</taxon>
        <taxon>Alcaligenaceae</taxon>
        <taxon>Bordetella</taxon>
    </lineage>
</organism>
<dbReference type="PANTHER" id="PTHR30537">
    <property type="entry name" value="HTH-TYPE TRANSCRIPTIONAL REGULATOR"/>
    <property type="match status" value="1"/>
</dbReference>
<gene>
    <name evidence="6" type="ORF">BN112_1849</name>
</gene>
<dbReference type="InterPro" id="IPR000847">
    <property type="entry name" value="LysR_HTH_N"/>
</dbReference>
<dbReference type="EMBL" id="HE965806">
    <property type="protein sequence ID" value="CCJ53766.1"/>
    <property type="molecule type" value="Genomic_DNA"/>
</dbReference>
<evidence type="ECO:0000256" key="1">
    <source>
        <dbReference type="ARBA" id="ARBA00009437"/>
    </source>
</evidence>
<dbReference type="PANTHER" id="PTHR30537:SF5">
    <property type="entry name" value="HTH-TYPE TRANSCRIPTIONAL ACTIVATOR TTDR-RELATED"/>
    <property type="match status" value="1"/>
</dbReference>
<dbReference type="AlphaFoldDB" id="A0A0C6P698"/>
<keyword evidence="2" id="KW-0805">Transcription regulation</keyword>
<evidence type="ECO:0000256" key="3">
    <source>
        <dbReference type="ARBA" id="ARBA00023125"/>
    </source>
</evidence>
<dbReference type="SUPFAM" id="SSF46785">
    <property type="entry name" value="Winged helix' DNA-binding domain"/>
    <property type="match status" value="1"/>
</dbReference>
<reference evidence="6 7" key="1">
    <citation type="journal article" date="2012" name="BMC Genomics">
        <title>Comparative genomics of the classical Bordetella subspecies: the evolution and exchange of virulence-associated diversity amongst closely related pathogens.</title>
        <authorList>
            <person name="Park J."/>
            <person name="Zhang Y."/>
            <person name="Buboltz A.M."/>
            <person name="Zhang X."/>
            <person name="Schuster S.C."/>
            <person name="Ahuja U."/>
            <person name="Liu M."/>
            <person name="Miller J.F."/>
            <person name="Sebaihia M."/>
            <person name="Bentley S.D."/>
            <person name="Parkhill J."/>
            <person name="Harvill E.T."/>
        </authorList>
    </citation>
    <scope>NUCLEOTIDE SEQUENCE [LARGE SCALE GENOMIC DNA]</scope>
    <source>
        <strain evidence="6 7">253</strain>
    </source>
</reference>
<keyword evidence="4" id="KW-0804">Transcription</keyword>
<dbReference type="Pfam" id="PF00126">
    <property type="entry name" value="HTH_1"/>
    <property type="match status" value="1"/>
</dbReference>
<dbReference type="SUPFAM" id="SSF53850">
    <property type="entry name" value="Periplasmic binding protein-like II"/>
    <property type="match status" value="1"/>
</dbReference>
<dbReference type="PROSITE" id="PS50931">
    <property type="entry name" value="HTH_LYSR"/>
    <property type="match status" value="1"/>
</dbReference>
<dbReference type="Proteomes" id="UP000007564">
    <property type="component" value="Chromosome"/>
</dbReference>